<dbReference type="RefSeq" id="WP_090923529.1">
    <property type="nucleotide sequence ID" value="NZ_CP016180.1"/>
</dbReference>
<dbReference type="AlphaFoldDB" id="A0A1H8AE65"/>
<dbReference type="EMBL" id="FOBN01000049">
    <property type="protein sequence ID" value="SEM68766.1"/>
    <property type="molecule type" value="Genomic_DNA"/>
</dbReference>
<evidence type="ECO:0000313" key="2">
    <source>
        <dbReference type="Proteomes" id="UP000198883"/>
    </source>
</evidence>
<name>A0A1H8AE65_9PAST</name>
<evidence type="ECO:0000313" key="1">
    <source>
        <dbReference type="EMBL" id="SEM68766.1"/>
    </source>
</evidence>
<reference evidence="2" key="1">
    <citation type="submission" date="2016-10" db="EMBL/GenBank/DDBJ databases">
        <authorList>
            <person name="Varghese N."/>
            <person name="Submissions S."/>
        </authorList>
    </citation>
    <scope>NUCLEOTIDE SEQUENCE [LARGE SCALE GENOMIC DNA]</scope>
    <source>
        <strain evidence="2">DSM 24204</strain>
    </source>
</reference>
<proteinExistence type="predicted"/>
<dbReference type="Proteomes" id="UP000198883">
    <property type="component" value="Unassembled WGS sequence"/>
</dbReference>
<accession>A0A1H8AE65</accession>
<dbReference type="GeneID" id="83545310"/>
<dbReference type="OrthoDB" id="5689431at2"/>
<organism evidence="1 2">
    <name type="scientific">Phocoenobacter skyensis</name>
    <dbReference type="NCBI Taxonomy" id="97481"/>
    <lineage>
        <taxon>Bacteria</taxon>
        <taxon>Pseudomonadati</taxon>
        <taxon>Pseudomonadota</taxon>
        <taxon>Gammaproteobacteria</taxon>
        <taxon>Pasteurellales</taxon>
        <taxon>Pasteurellaceae</taxon>
        <taxon>Phocoenobacter</taxon>
    </lineage>
</organism>
<gene>
    <name evidence="1" type="ORF">SAMN05444853_1492</name>
</gene>
<sequence>MIDLEIGKTVKLRNGKYAQVIFQSKFGKWLLAETGENAEEPPVTHWHNNDGSFYADIESELDVTGV</sequence>
<dbReference type="STRING" id="97481.SAMN05444853_1492"/>
<protein>
    <submittedName>
        <fullName evidence="1">Uncharacterized protein</fullName>
    </submittedName>
</protein>